<feature type="compositionally biased region" description="Basic and acidic residues" evidence="1">
    <location>
        <begin position="385"/>
        <end position="395"/>
    </location>
</feature>
<feature type="compositionally biased region" description="Basic and acidic residues" evidence="1">
    <location>
        <begin position="403"/>
        <end position="449"/>
    </location>
</feature>
<feature type="compositionally biased region" description="Basic and acidic residues" evidence="1">
    <location>
        <begin position="457"/>
        <end position="496"/>
    </location>
</feature>
<reference evidence="2 3" key="1">
    <citation type="submission" date="2015-05" db="EMBL/GenBank/DDBJ databases">
        <title>Draft Genome assembly of Streptomyces showdoensis.</title>
        <authorList>
            <person name="Thapa K.K."/>
            <person name="Metsa-Ketela M."/>
        </authorList>
    </citation>
    <scope>NUCLEOTIDE SEQUENCE [LARGE SCALE GENOMIC DNA]</scope>
    <source>
        <strain evidence="2 3">ATCC 15227</strain>
    </source>
</reference>
<sequence>MSGPDQGGAQGAQRPGGRPQDGWKQGVPNRGVPNQGGPNQGRQRAGAGGGNGSGRASGKVAKGPLGPLIREVPPPYRRTSGLIAAVLLYRNGGHRIVWPDRQEDNDKPLLRAPYTVFEVQLGQNVTEFSLKLPAAGDGASFNVRVRVKWTVEDPYRVVKEQVWNVAELLHDDLLDGLRSLSRRFRLTEAQRADEAVRDELSTGRLVLGREIGLRTQVYVFFDLDEQIRKEVARADKVEVTVRADAREAEAELRREEWERKKIMARAADLEAMFRRGDLAQIAHHMAKNPDHEWEIRTQLQREKREGQADLLAVFNRLLDSGVLERHEVDEQAYQILQHLRSSTGTILGGVADRVLESSRAPDHRALERASAPEPTAPNWDDEETRDAPPDPRVYEPTRVQASFEREQDRDRDRDRDRGRSRDRDWDRDLDRDRDRHDEDRDRGRGPDWDRYDEDDRTDARDRGRDRDRGRGGDGGRDRRDDGYDTGRPTPRPEPRSARPSADFDDWDDE</sequence>
<proteinExistence type="predicted"/>
<comment type="caution">
    <text evidence="2">The sequence shown here is derived from an EMBL/GenBank/DDBJ whole genome shotgun (WGS) entry which is preliminary data.</text>
</comment>
<keyword evidence="3" id="KW-1185">Reference proteome</keyword>
<evidence type="ECO:0000313" key="2">
    <source>
        <dbReference type="EMBL" id="KKZ70070.1"/>
    </source>
</evidence>
<dbReference type="OrthoDB" id="3868008at2"/>
<feature type="compositionally biased region" description="Gly residues" evidence="1">
    <location>
        <begin position="1"/>
        <end position="10"/>
    </location>
</feature>
<feature type="compositionally biased region" description="Gly residues" evidence="1">
    <location>
        <begin position="46"/>
        <end position="55"/>
    </location>
</feature>
<name>A0A2P2GEX1_STREW</name>
<feature type="region of interest" description="Disordered" evidence="1">
    <location>
        <begin position="1"/>
        <end position="73"/>
    </location>
</feature>
<organism evidence="2 3">
    <name type="scientific">Streptomyces showdoensis</name>
    <dbReference type="NCBI Taxonomy" id="68268"/>
    <lineage>
        <taxon>Bacteria</taxon>
        <taxon>Bacillati</taxon>
        <taxon>Actinomycetota</taxon>
        <taxon>Actinomycetes</taxon>
        <taxon>Kitasatosporales</taxon>
        <taxon>Streptomycetaceae</taxon>
        <taxon>Streptomyces</taxon>
    </lineage>
</organism>
<dbReference type="Proteomes" id="UP000265325">
    <property type="component" value="Unassembled WGS sequence"/>
</dbReference>
<dbReference type="AlphaFoldDB" id="A0A2P2GEX1"/>
<dbReference type="EMBL" id="LAQS01000069">
    <property type="protein sequence ID" value="KKZ70070.1"/>
    <property type="molecule type" value="Genomic_DNA"/>
</dbReference>
<accession>A0A2P2GEX1</accession>
<evidence type="ECO:0008006" key="4">
    <source>
        <dbReference type="Google" id="ProtNLM"/>
    </source>
</evidence>
<protein>
    <recommendedName>
        <fullName evidence="4">Band 7 domain-containing protein</fullName>
    </recommendedName>
</protein>
<feature type="region of interest" description="Disordered" evidence="1">
    <location>
        <begin position="361"/>
        <end position="509"/>
    </location>
</feature>
<gene>
    <name evidence="2" type="ORF">VO63_30850</name>
</gene>
<dbReference type="RefSeq" id="WP_046911376.1">
    <property type="nucleotide sequence ID" value="NZ_BAAAXG010000028.1"/>
</dbReference>
<evidence type="ECO:0000256" key="1">
    <source>
        <dbReference type="SAM" id="MobiDB-lite"/>
    </source>
</evidence>
<feature type="compositionally biased region" description="Low complexity" evidence="1">
    <location>
        <begin position="11"/>
        <end position="45"/>
    </location>
</feature>
<evidence type="ECO:0000313" key="3">
    <source>
        <dbReference type="Proteomes" id="UP000265325"/>
    </source>
</evidence>